<dbReference type="PROSITE" id="PS51257">
    <property type="entry name" value="PROKAR_LIPOPROTEIN"/>
    <property type="match status" value="1"/>
</dbReference>
<comment type="caution">
    <text evidence="2">The sequence shown here is derived from an EMBL/GenBank/DDBJ whole genome shotgun (WGS) entry which is preliminary data.</text>
</comment>
<feature type="chain" id="PRO_5045303434" evidence="1">
    <location>
        <begin position="19"/>
        <end position="73"/>
    </location>
</feature>
<dbReference type="Proteomes" id="UP000821846">
    <property type="component" value="Unassembled WGS sequence"/>
</dbReference>
<reference evidence="2 3" key="1">
    <citation type="journal article" date="2020" name="Cell Host Microbe">
        <title>Functional and Genomic Variation between Human-Derived Isolates of Lachnospiraceae Reveals Inter- and Intra-Species Diversity.</title>
        <authorList>
            <person name="Sorbara M.T."/>
            <person name="Littmann E.R."/>
            <person name="Fontana E."/>
            <person name="Moody T.U."/>
            <person name="Kohout C.E."/>
            <person name="Gjonbalaj M."/>
            <person name="Eaton V."/>
            <person name="Seok R."/>
            <person name="Leiner I.M."/>
            <person name="Pamer E.G."/>
        </authorList>
    </citation>
    <scope>NUCLEOTIDE SEQUENCE [LARGE SCALE GENOMIC DNA]</scope>
    <source>
        <strain evidence="2 3">MSK.14.16</strain>
    </source>
</reference>
<dbReference type="RefSeq" id="WP_022118244.1">
    <property type="nucleotide sequence ID" value="NZ_JAAWUU010000055.1"/>
</dbReference>
<dbReference type="EMBL" id="JAAWUZ010000056">
    <property type="protein sequence ID" value="NSG31045.1"/>
    <property type="molecule type" value="Genomic_DNA"/>
</dbReference>
<organism evidence="2 3">
    <name type="scientific">Faecalicatena fissicatena</name>
    <dbReference type="NCBI Taxonomy" id="290055"/>
    <lineage>
        <taxon>Bacteria</taxon>
        <taxon>Bacillati</taxon>
        <taxon>Bacillota</taxon>
        <taxon>Clostridia</taxon>
        <taxon>Lachnospirales</taxon>
        <taxon>Lachnospiraceae</taxon>
        <taxon>Faecalicatena</taxon>
    </lineage>
</organism>
<dbReference type="InterPro" id="IPR032675">
    <property type="entry name" value="LRR_dom_sf"/>
</dbReference>
<sequence>MRRKKLFAAMLAAAVAFAACGSLQYITFPKTVTTVGTKLVTDLTSLLAVRYIGTEDEWNASDFKTQEFSELPA</sequence>
<evidence type="ECO:0000256" key="1">
    <source>
        <dbReference type="SAM" id="SignalP"/>
    </source>
</evidence>
<protein>
    <submittedName>
        <fullName evidence="2">Uncharacterized protein</fullName>
    </submittedName>
</protein>
<proteinExistence type="predicted"/>
<keyword evidence="3" id="KW-1185">Reference proteome</keyword>
<evidence type="ECO:0000313" key="3">
    <source>
        <dbReference type="Proteomes" id="UP000821846"/>
    </source>
</evidence>
<name>A0ABX2GZL2_9FIRM</name>
<keyword evidence="1" id="KW-0732">Signal</keyword>
<feature type="signal peptide" evidence="1">
    <location>
        <begin position="1"/>
        <end position="18"/>
    </location>
</feature>
<gene>
    <name evidence="2" type="ORF">HFM93_12375</name>
</gene>
<accession>A0ABX2GZL2</accession>
<dbReference type="Gene3D" id="3.80.10.10">
    <property type="entry name" value="Ribonuclease Inhibitor"/>
    <property type="match status" value="1"/>
</dbReference>
<evidence type="ECO:0000313" key="2">
    <source>
        <dbReference type="EMBL" id="NSG31045.1"/>
    </source>
</evidence>